<evidence type="ECO:0000313" key="2">
    <source>
        <dbReference type="Proteomes" id="UP001165960"/>
    </source>
</evidence>
<sequence length="174" mass="19123">MEPPVTVKPMPHLLLKFLMEQTNKLFRIVSITFIGVIVTIFPTTSLWSLVVKLTSYLIKLAPILWWALPARTAACQFPDTDKPAAQGWFPDTDTISIAPPTAKVSHNTQGALDELPHDVTDGMGQSGCNVKLQAPSPNWEQCQFDTLVLFSSYSQSKPYVEPATVPPPGGLLTF</sequence>
<comment type="caution">
    <text evidence="1">The sequence shown here is derived from an EMBL/GenBank/DDBJ whole genome shotgun (WGS) entry which is preliminary data.</text>
</comment>
<accession>A0ACC2U5D5</accession>
<dbReference type="EMBL" id="QTSX02001459">
    <property type="protein sequence ID" value="KAJ9081761.1"/>
    <property type="molecule type" value="Genomic_DNA"/>
</dbReference>
<proteinExistence type="predicted"/>
<evidence type="ECO:0000313" key="1">
    <source>
        <dbReference type="EMBL" id="KAJ9081761.1"/>
    </source>
</evidence>
<reference evidence="1" key="1">
    <citation type="submission" date="2022-04" db="EMBL/GenBank/DDBJ databases">
        <title>Genome of the entomopathogenic fungus Entomophthora muscae.</title>
        <authorList>
            <person name="Elya C."/>
            <person name="Lovett B.R."/>
            <person name="Lee E."/>
            <person name="Macias A.M."/>
            <person name="Hajek A.E."/>
            <person name="De Bivort B.L."/>
            <person name="Kasson M.T."/>
            <person name="De Fine Licht H.H."/>
            <person name="Stajich J.E."/>
        </authorList>
    </citation>
    <scope>NUCLEOTIDE SEQUENCE</scope>
    <source>
        <strain evidence="1">Berkeley</strain>
    </source>
</reference>
<dbReference type="Proteomes" id="UP001165960">
    <property type="component" value="Unassembled WGS sequence"/>
</dbReference>
<gene>
    <name evidence="1" type="ORF">DSO57_1011355</name>
</gene>
<protein>
    <submittedName>
        <fullName evidence="1">Uncharacterized protein</fullName>
    </submittedName>
</protein>
<name>A0ACC2U5D5_9FUNG</name>
<organism evidence="1 2">
    <name type="scientific">Entomophthora muscae</name>
    <dbReference type="NCBI Taxonomy" id="34485"/>
    <lineage>
        <taxon>Eukaryota</taxon>
        <taxon>Fungi</taxon>
        <taxon>Fungi incertae sedis</taxon>
        <taxon>Zoopagomycota</taxon>
        <taxon>Entomophthoromycotina</taxon>
        <taxon>Entomophthoromycetes</taxon>
        <taxon>Entomophthorales</taxon>
        <taxon>Entomophthoraceae</taxon>
        <taxon>Entomophthora</taxon>
    </lineage>
</organism>
<keyword evidence="2" id="KW-1185">Reference proteome</keyword>